<keyword evidence="8" id="KW-1185">Reference proteome</keyword>
<evidence type="ECO:0000256" key="2">
    <source>
        <dbReference type="ARBA" id="ARBA00022670"/>
    </source>
</evidence>
<keyword evidence="2 5" id="KW-0645">Protease</keyword>
<dbReference type="KEGG" id="ssai:N0B31_02140"/>
<feature type="active site" description="Charge relay system" evidence="5">
    <location>
        <position position="186"/>
    </location>
</feature>
<dbReference type="EMBL" id="CP104003">
    <property type="protein sequence ID" value="UWM55090.1"/>
    <property type="molecule type" value="Genomic_DNA"/>
</dbReference>
<dbReference type="GO" id="GO:0004252">
    <property type="term" value="F:serine-type endopeptidase activity"/>
    <property type="evidence" value="ECO:0007669"/>
    <property type="project" value="UniProtKB-UniRule"/>
</dbReference>
<evidence type="ECO:0000256" key="3">
    <source>
        <dbReference type="ARBA" id="ARBA00022801"/>
    </source>
</evidence>
<gene>
    <name evidence="7" type="ORF">N0B31_02140</name>
</gene>
<comment type="similarity">
    <text evidence="1 5">Belongs to the peptidase S8 family.</text>
</comment>
<dbReference type="InterPro" id="IPR036852">
    <property type="entry name" value="Peptidase_S8/S53_dom_sf"/>
</dbReference>
<dbReference type="Proteomes" id="UP001057580">
    <property type="component" value="Chromosome"/>
</dbReference>
<sequence length="527" mass="54907">MVRRLTLVVAVACLLALSPVVPFVASWVEADATSTPTGPSFEERLGGIVDEDPRPTAPVEEEVLVLVRLERGARLPGEYAVDVRERYTREGARHLRGYVPLTAVHDLSVDPRIEAVRIEGSRLETGRHVASGVQAIGADTLHRAGLTGENVTVGIVDADFRMSDPEIAGQVAAYRSFGGSGGNWEHGTAVASVVADTAPDAKLYLASVGDTTSPEAYREATDWLRASGVDVVLDAGSYLGQPSDGTGEVAAIAEETARETVFVAAAGNYGRSHWHGRGSTDAEGHVQFVPGVHTNDLAGGATVAGPVRVTARWEDVGGEGYDLLLYRRTAGPDPVVARGSEVVGRPVEHIATTVREGRYYVVVRAPDGPSGRLDVYASRPLSQHSTSGSLTAPATARGVLAVGAVDREGEVAAFSSRGPVGDRLGVDLVAPDTVAAPGTDAGQGTSYAAPYVAGTAALLIEGHPSFTPAQVRSVLRYSAVDTGLEGPDAETGYGRLDAGAAAEFAVEFERYAALNTTMADTSVDTGD</sequence>
<feature type="active site" description="Charge relay system" evidence="5">
    <location>
        <position position="157"/>
    </location>
</feature>
<keyword evidence="3 5" id="KW-0378">Hydrolase</keyword>
<dbReference type="PROSITE" id="PS00138">
    <property type="entry name" value="SUBTILASE_SER"/>
    <property type="match status" value="1"/>
</dbReference>
<dbReference type="RefSeq" id="WP_260594142.1">
    <property type="nucleotide sequence ID" value="NZ_CP104003.1"/>
</dbReference>
<feature type="domain" description="Peptidase S8/S53" evidence="6">
    <location>
        <begin position="385"/>
        <end position="494"/>
    </location>
</feature>
<evidence type="ECO:0000313" key="8">
    <source>
        <dbReference type="Proteomes" id="UP001057580"/>
    </source>
</evidence>
<dbReference type="PROSITE" id="PS51892">
    <property type="entry name" value="SUBTILASE"/>
    <property type="match status" value="1"/>
</dbReference>
<dbReference type="PANTHER" id="PTHR43806">
    <property type="entry name" value="PEPTIDASE S8"/>
    <property type="match status" value="1"/>
</dbReference>
<dbReference type="PRINTS" id="PR00723">
    <property type="entry name" value="SUBTILISIN"/>
</dbReference>
<accession>A0A9E7R5L0</accession>
<evidence type="ECO:0000256" key="5">
    <source>
        <dbReference type="PROSITE-ProRule" id="PRU01240"/>
    </source>
</evidence>
<reference evidence="7" key="1">
    <citation type="submission" date="2022-09" db="EMBL/GenBank/DDBJ databases">
        <title>Diverse halophilic archaea isolated from saline environments.</title>
        <authorList>
            <person name="Cui H.-L."/>
        </authorList>
    </citation>
    <scope>NUCLEOTIDE SEQUENCE</scope>
    <source>
        <strain evidence="7">ZS-35-S2</strain>
    </source>
</reference>
<evidence type="ECO:0000256" key="4">
    <source>
        <dbReference type="ARBA" id="ARBA00022825"/>
    </source>
</evidence>
<protein>
    <submittedName>
        <fullName evidence="7">S8 family serine peptidase</fullName>
    </submittedName>
</protein>
<feature type="domain" description="Peptidase S8/S53" evidence="6">
    <location>
        <begin position="148"/>
        <end position="270"/>
    </location>
</feature>
<evidence type="ECO:0000313" key="7">
    <source>
        <dbReference type="EMBL" id="UWM55090.1"/>
    </source>
</evidence>
<dbReference type="SUPFAM" id="SSF52743">
    <property type="entry name" value="Subtilisin-like"/>
    <property type="match status" value="1"/>
</dbReference>
<proteinExistence type="inferred from homology"/>
<feature type="active site" description="Charge relay system" evidence="5">
    <location>
        <position position="446"/>
    </location>
</feature>
<dbReference type="Pfam" id="PF00082">
    <property type="entry name" value="Peptidase_S8"/>
    <property type="match status" value="2"/>
</dbReference>
<dbReference type="GeneID" id="74941184"/>
<keyword evidence="4 5" id="KW-0720">Serine protease</keyword>
<dbReference type="InterPro" id="IPR023828">
    <property type="entry name" value="Peptidase_S8_Ser-AS"/>
</dbReference>
<evidence type="ECO:0000256" key="1">
    <source>
        <dbReference type="ARBA" id="ARBA00011073"/>
    </source>
</evidence>
<organism evidence="7 8">
    <name type="scientific">Salinirubellus salinus</name>
    <dbReference type="NCBI Taxonomy" id="1364945"/>
    <lineage>
        <taxon>Archaea</taxon>
        <taxon>Methanobacteriati</taxon>
        <taxon>Methanobacteriota</taxon>
        <taxon>Stenosarchaea group</taxon>
        <taxon>Halobacteria</taxon>
        <taxon>Halobacteriales</taxon>
        <taxon>Natronomonadaceae</taxon>
        <taxon>Salinirubellus</taxon>
    </lineage>
</organism>
<dbReference type="InterPro" id="IPR050131">
    <property type="entry name" value="Peptidase_S8_subtilisin-like"/>
</dbReference>
<dbReference type="Gene3D" id="3.40.50.200">
    <property type="entry name" value="Peptidase S8/S53 domain"/>
    <property type="match status" value="2"/>
</dbReference>
<name>A0A9E7R5L0_9EURY</name>
<dbReference type="InterPro" id="IPR000209">
    <property type="entry name" value="Peptidase_S8/S53_dom"/>
</dbReference>
<dbReference type="GO" id="GO:0006508">
    <property type="term" value="P:proteolysis"/>
    <property type="evidence" value="ECO:0007669"/>
    <property type="project" value="UniProtKB-KW"/>
</dbReference>
<dbReference type="PANTHER" id="PTHR43806:SF11">
    <property type="entry name" value="CEREVISIN-RELATED"/>
    <property type="match status" value="1"/>
</dbReference>
<dbReference type="AlphaFoldDB" id="A0A9E7R5L0"/>
<dbReference type="InterPro" id="IPR015500">
    <property type="entry name" value="Peptidase_S8_subtilisin-rel"/>
</dbReference>
<evidence type="ECO:0000259" key="6">
    <source>
        <dbReference type="Pfam" id="PF00082"/>
    </source>
</evidence>